<dbReference type="PROSITE" id="PS00108">
    <property type="entry name" value="PROTEIN_KINASE_ST"/>
    <property type="match status" value="1"/>
</dbReference>
<keyword evidence="5" id="KW-0067">ATP-binding</keyword>
<gene>
    <name evidence="8" type="primary">RSKR</name>
</gene>
<dbReference type="Ensembl" id="ENSSPUT00000008883.1">
    <property type="protein sequence ID" value="ENSSPUP00000008327.1"/>
    <property type="gene ID" value="ENSSPUG00000006450.1"/>
</dbReference>
<keyword evidence="2" id="KW-0808">Transferase</keyword>
<evidence type="ECO:0000256" key="4">
    <source>
        <dbReference type="ARBA" id="ARBA00022777"/>
    </source>
</evidence>
<name>A0A8D0GMD8_SPHPU</name>
<dbReference type="PROSITE" id="PS50011">
    <property type="entry name" value="PROTEIN_KINASE_DOM"/>
    <property type="match status" value="1"/>
</dbReference>
<keyword evidence="9" id="KW-1185">Reference proteome</keyword>
<dbReference type="GO" id="GO:0005524">
    <property type="term" value="F:ATP binding"/>
    <property type="evidence" value="ECO:0007669"/>
    <property type="project" value="UniProtKB-KW"/>
</dbReference>
<dbReference type="PANTHER" id="PTHR24355:SF1">
    <property type="entry name" value="RIBOSOMAL PROTEIN S6 KINASE-RELATED PROTEIN"/>
    <property type="match status" value="1"/>
</dbReference>
<keyword evidence="4" id="KW-0418">Kinase</keyword>
<evidence type="ECO:0000256" key="2">
    <source>
        <dbReference type="ARBA" id="ARBA00022679"/>
    </source>
</evidence>
<dbReference type="Pfam" id="PF00069">
    <property type="entry name" value="Pkinase"/>
    <property type="match status" value="2"/>
</dbReference>
<dbReference type="PANTHER" id="PTHR24355">
    <property type="entry name" value="G PROTEIN-COUPLED RECEPTOR KINASE/RIBOSOMAL PROTEIN S6 KINASE"/>
    <property type="match status" value="1"/>
</dbReference>
<keyword evidence="3" id="KW-0547">Nucleotide-binding</keyword>
<dbReference type="InterPro" id="IPR011009">
    <property type="entry name" value="Kinase-like_dom_sf"/>
</dbReference>
<dbReference type="AlphaFoldDB" id="A0A8D0GMD8"/>
<sequence>GRAGPGRRRCHGSRWQHRCGVGAAEGQRGWLCPRHFLGPGLEEPAVQRGGDGVRLGASFGGQETLQARAGPGEPGREAAPASGEGGSRVAPAPVCIPLPARVPHPPARQAAPAQDPGLRGQGLLRDGAQGAGLWVREGVCREGGAQGGGAAPGHAQAVQGGGQHPVCSYCSTGDLHTLWLSAGRFAEAAVRLFAVELVLVLAYLHDLGIVHRDVKMENILLNEQGHLKLTDFGLSRHLHRGERAYTICGTLQYMGNAGCGEGGRGIGWWVGSCDLVLLSLAAPEVLSGGPYNHSADWWSLGVLLFALATGRFPVAPERDHVAMLASMNCSDYEIPRSLTLGLSLLLSELLCQNPLRRLRYLHHFKSHLFFRGVTFDAELLQKQSMDFVLGARPAEEKAPDVDAALADFDCDLLVPPSRPWPS</sequence>
<evidence type="ECO:0000256" key="5">
    <source>
        <dbReference type="ARBA" id="ARBA00022840"/>
    </source>
</evidence>
<evidence type="ECO:0000259" key="7">
    <source>
        <dbReference type="PROSITE" id="PS50011"/>
    </source>
</evidence>
<dbReference type="SMART" id="SM00220">
    <property type="entry name" value="S_TKc"/>
    <property type="match status" value="1"/>
</dbReference>
<organism evidence="8 9">
    <name type="scientific">Sphenodon punctatus</name>
    <name type="common">Tuatara</name>
    <name type="synonym">Hatteria punctata</name>
    <dbReference type="NCBI Taxonomy" id="8508"/>
    <lineage>
        <taxon>Eukaryota</taxon>
        <taxon>Metazoa</taxon>
        <taxon>Chordata</taxon>
        <taxon>Craniata</taxon>
        <taxon>Vertebrata</taxon>
        <taxon>Euteleostomi</taxon>
        <taxon>Lepidosauria</taxon>
        <taxon>Sphenodontia</taxon>
        <taxon>Sphenodontidae</taxon>
        <taxon>Sphenodon</taxon>
    </lineage>
</organism>
<reference evidence="8" key="2">
    <citation type="submission" date="2025-09" db="UniProtKB">
        <authorList>
            <consortium name="Ensembl"/>
        </authorList>
    </citation>
    <scope>IDENTIFICATION</scope>
</reference>
<dbReference type="InterPro" id="IPR000719">
    <property type="entry name" value="Prot_kinase_dom"/>
</dbReference>
<feature type="domain" description="Protein kinase" evidence="7">
    <location>
        <begin position="63"/>
        <end position="370"/>
    </location>
</feature>
<dbReference type="Gene3D" id="1.10.510.10">
    <property type="entry name" value="Transferase(Phosphotransferase) domain 1"/>
    <property type="match status" value="2"/>
</dbReference>
<dbReference type="SUPFAM" id="SSF56112">
    <property type="entry name" value="Protein kinase-like (PK-like)"/>
    <property type="match status" value="1"/>
</dbReference>
<protein>
    <submittedName>
        <fullName evidence="8">Ribosomal protein S6 kinase related</fullName>
    </submittedName>
</protein>
<proteinExistence type="predicted"/>
<evidence type="ECO:0000313" key="9">
    <source>
        <dbReference type="Proteomes" id="UP000694392"/>
    </source>
</evidence>
<evidence type="ECO:0000313" key="8">
    <source>
        <dbReference type="Ensembl" id="ENSSPUP00000008327.1"/>
    </source>
</evidence>
<accession>A0A8D0GMD8</accession>
<keyword evidence="1" id="KW-0723">Serine/threonine-protein kinase</keyword>
<dbReference type="InterPro" id="IPR008271">
    <property type="entry name" value="Ser/Thr_kinase_AS"/>
</dbReference>
<dbReference type="Proteomes" id="UP000694392">
    <property type="component" value="Unplaced"/>
</dbReference>
<evidence type="ECO:0000256" key="1">
    <source>
        <dbReference type="ARBA" id="ARBA00022527"/>
    </source>
</evidence>
<feature type="region of interest" description="Disordered" evidence="6">
    <location>
        <begin position="66"/>
        <end position="88"/>
    </location>
</feature>
<reference evidence="8" key="1">
    <citation type="submission" date="2025-08" db="UniProtKB">
        <authorList>
            <consortium name="Ensembl"/>
        </authorList>
    </citation>
    <scope>IDENTIFICATION</scope>
</reference>
<dbReference type="GO" id="GO:0004674">
    <property type="term" value="F:protein serine/threonine kinase activity"/>
    <property type="evidence" value="ECO:0007669"/>
    <property type="project" value="UniProtKB-KW"/>
</dbReference>
<evidence type="ECO:0000256" key="3">
    <source>
        <dbReference type="ARBA" id="ARBA00022741"/>
    </source>
</evidence>
<dbReference type="GeneTree" id="ENSGT00940000160082"/>
<evidence type="ECO:0000256" key="6">
    <source>
        <dbReference type="SAM" id="MobiDB-lite"/>
    </source>
</evidence>